<dbReference type="AlphaFoldDB" id="A0A6A3I7F7"/>
<name>A0A6A3I7F7_9STRA</name>
<feature type="compositionally biased region" description="Low complexity" evidence="1">
    <location>
        <begin position="263"/>
        <end position="274"/>
    </location>
</feature>
<reference evidence="2 3" key="1">
    <citation type="submission" date="2018-09" db="EMBL/GenBank/DDBJ databases">
        <title>Genomic investigation of the strawberry pathogen Phytophthora fragariae indicates pathogenicity is determined by transcriptional variation in three key races.</title>
        <authorList>
            <person name="Adams T.M."/>
            <person name="Armitage A.D."/>
            <person name="Sobczyk M.K."/>
            <person name="Bates H.J."/>
            <person name="Dunwell J.M."/>
            <person name="Nellist C.F."/>
            <person name="Harrison R.J."/>
        </authorList>
    </citation>
    <scope>NUCLEOTIDE SEQUENCE [LARGE SCALE GENOMIC DNA]</scope>
    <source>
        <strain evidence="2 3">SCRP245</strain>
    </source>
</reference>
<comment type="caution">
    <text evidence="2">The sequence shown here is derived from an EMBL/GenBank/DDBJ whole genome shotgun (WGS) entry which is preliminary data.</text>
</comment>
<evidence type="ECO:0000313" key="3">
    <source>
        <dbReference type="Proteomes" id="UP000460718"/>
    </source>
</evidence>
<sequence>MRMCLFPLQVSMPELLGWSVELKRQASEVREEEEKPFTRELQLINHLNAVIAQLVEANKAQSERIAELEKRVPVGGAVAPQAGSTPDTITDRADLSLALDTPMKPIKPKQTGRRIEDLHVLAWRSSRRPSLRQLPSTGANASHEAAHESTQAHEANSNLAPVNTPLGAEENGGAVATIAAATAWARTVENPASTAAEAIPTSTAVEATPAVTTAATLAAVPAAEGKLSVAAIAVAKEKVTTIAEEKVTTAAIDVAEVKLTTAASSADAAQPLADSGDDSSDDDVVWIPAPSGLPVTTGTGSVLNADDGRADSEASETERFPTGNLAAPPSTAPQLYDIRAITNSYMRNVGGICTTDATQPLSVEPSLKTKLATAVDDFETRNLHQSAAVADHFEDFAELFTSR</sequence>
<feature type="compositionally biased region" description="Acidic residues" evidence="1">
    <location>
        <begin position="275"/>
        <end position="284"/>
    </location>
</feature>
<dbReference type="Proteomes" id="UP000460718">
    <property type="component" value="Unassembled WGS sequence"/>
</dbReference>
<accession>A0A6A3I7F7</accession>
<evidence type="ECO:0000256" key="1">
    <source>
        <dbReference type="SAM" id="MobiDB-lite"/>
    </source>
</evidence>
<gene>
    <name evidence="2" type="ORF">PF011_g24273</name>
</gene>
<feature type="region of interest" description="Disordered" evidence="1">
    <location>
        <begin position="129"/>
        <end position="160"/>
    </location>
</feature>
<feature type="region of interest" description="Disordered" evidence="1">
    <location>
        <begin position="263"/>
        <end position="331"/>
    </location>
</feature>
<proteinExistence type="predicted"/>
<feature type="compositionally biased region" description="Basic and acidic residues" evidence="1">
    <location>
        <begin position="306"/>
        <end position="319"/>
    </location>
</feature>
<dbReference type="EMBL" id="QXFW01002727">
    <property type="protein sequence ID" value="KAE8975913.1"/>
    <property type="molecule type" value="Genomic_DNA"/>
</dbReference>
<organism evidence="2 3">
    <name type="scientific">Phytophthora fragariae</name>
    <dbReference type="NCBI Taxonomy" id="53985"/>
    <lineage>
        <taxon>Eukaryota</taxon>
        <taxon>Sar</taxon>
        <taxon>Stramenopiles</taxon>
        <taxon>Oomycota</taxon>
        <taxon>Peronosporomycetes</taxon>
        <taxon>Peronosporales</taxon>
        <taxon>Peronosporaceae</taxon>
        <taxon>Phytophthora</taxon>
    </lineage>
</organism>
<protein>
    <submittedName>
        <fullName evidence="2">Uncharacterized protein</fullName>
    </submittedName>
</protein>
<evidence type="ECO:0000313" key="2">
    <source>
        <dbReference type="EMBL" id="KAE8975913.1"/>
    </source>
</evidence>